<dbReference type="InterPro" id="IPR005518">
    <property type="entry name" value="Remorin_N"/>
</dbReference>
<dbReference type="InterPro" id="IPR005516">
    <property type="entry name" value="Remorin_C"/>
</dbReference>
<evidence type="ECO:0000259" key="4">
    <source>
        <dbReference type="Pfam" id="PF03766"/>
    </source>
</evidence>
<reference evidence="5 6" key="1">
    <citation type="submission" date="2024-02" db="EMBL/GenBank/DDBJ databases">
        <authorList>
            <person name="Vignale AGUSTIN F."/>
            <person name="Sosa J E."/>
            <person name="Modenutti C."/>
        </authorList>
    </citation>
    <scope>NUCLEOTIDE SEQUENCE [LARGE SCALE GENOMIC DNA]</scope>
</reference>
<feature type="compositionally biased region" description="Basic and acidic residues" evidence="2">
    <location>
        <begin position="1"/>
        <end position="11"/>
    </location>
</feature>
<evidence type="ECO:0000256" key="1">
    <source>
        <dbReference type="ARBA" id="ARBA00005711"/>
    </source>
</evidence>
<evidence type="ECO:0000313" key="5">
    <source>
        <dbReference type="EMBL" id="CAK9141867.1"/>
    </source>
</evidence>
<feature type="domain" description="Remorin C-terminal" evidence="3">
    <location>
        <begin position="87"/>
        <end position="143"/>
    </location>
</feature>
<dbReference type="EMBL" id="CAUOFW020001181">
    <property type="protein sequence ID" value="CAK9141867.1"/>
    <property type="molecule type" value="Genomic_DNA"/>
</dbReference>
<dbReference type="PANTHER" id="PTHR31775:SF35">
    <property type="entry name" value="REMORIN-LIKE"/>
    <property type="match status" value="1"/>
</dbReference>
<proteinExistence type="inferred from homology"/>
<gene>
    <name evidence="5" type="ORF">ILEXP_LOCUS9493</name>
</gene>
<dbReference type="Pfam" id="PF03763">
    <property type="entry name" value="Remorin_C"/>
    <property type="match status" value="1"/>
</dbReference>
<name>A0ABC8RIL1_9AQUA</name>
<keyword evidence="6" id="KW-1185">Reference proteome</keyword>
<evidence type="ECO:0000259" key="3">
    <source>
        <dbReference type="Pfam" id="PF03763"/>
    </source>
</evidence>
<dbReference type="PANTHER" id="PTHR31775">
    <property type="entry name" value="OS02G0117200 PROTEIN"/>
    <property type="match status" value="1"/>
</dbReference>
<dbReference type="Pfam" id="PF03766">
    <property type="entry name" value="Remorin_N"/>
    <property type="match status" value="1"/>
</dbReference>
<accession>A0ABC8RIL1</accession>
<evidence type="ECO:0000313" key="6">
    <source>
        <dbReference type="Proteomes" id="UP001642360"/>
    </source>
</evidence>
<dbReference type="AlphaFoldDB" id="A0ABC8RIL1"/>
<organism evidence="5 6">
    <name type="scientific">Ilex paraguariensis</name>
    <name type="common">yerba mate</name>
    <dbReference type="NCBI Taxonomy" id="185542"/>
    <lineage>
        <taxon>Eukaryota</taxon>
        <taxon>Viridiplantae</taxon>
        <taxon>Streptophyta</taxon>
        <taxon>Embryophyta</taxon>
        <taxon>Tracheophyta</taxon>
        <taxon>Spermatophyta</taxon>
        <taxon>Magnoliopsida</taxon>
        <taxon>eudicotyledons</taxon>
        <taxon>Gunneridae</taxon>
        <taxon>Pentapetalae</taxon>
        <taxon>asterids</taxon>
        <taxon>campanulids</taxon>
        <taxon>Aquifoliales</taxon>
        <taxon>Aquifoliaceae</taxon>
        <taxon>Ilex</taxon>
    </lineage>
</organism>
<feature type="region of interest" description="Disordered" evidence="2">
    <location>
        <begin position="1"/>
        <end position="65"/>
    </location>
</feature>
<comment type="similarity">
    <text evidence="1">Belongs to the remorin family.</text>
</comment>
<protein>
    <recommendedName>
        <fullName evidence="7">Remorin</fullName>
    </recommendedName>
</protein>
<evidence type="ECO:0008006" key="7">
    <source>
        <dbReference type="Google" id="ProtNLM"/>
    </source>
</evidence>
<dbReference type="Proteomes" id="UP001642360">
    <property type="component" value="Unassembled WGS sequence"/>
</dbReference>
<feature type="compositionally biased region" description="Basic and acidic residues" evidence="2">
    <location>
        <begin position="24"/>
        <end position="37"/>
    </location>
</feature>
<sequence length="146" mass="16516">MGEEELVKAESEASLVVTTPPKESPAEEKTPYHDLFEKALVPNPTKEVPPSKSPPTPEKVADPGVEKRSILDAIDRDAALAKVENEKKSALIKAWEDNEKTKADNKAYKKLSTIEAWENTKRASVEAQLSRLRKRLKRRRQNMQRI</sequence>
<comment type="caution">
    <text evidence="5">The sequence shown here is derived from an EMBL/GenBank/DDBJ whole genome shotgun (WGS) entry which is preliminary data.</text>
</comment>
<evidence type="ECO:0000256" key="2">
    <source>
        <dbReference type="SAM" id="MobiDB-lite"/>
    </source>
</evidence>
<feature type="domain" description="Remorin N-terminal" evidence="4">
    <location>
        <begin position="37"/>
        <end position="83"/>
    </location>
</feature>